<evidence type="ECO:0000256" key="6">
    <source>
        <dbReference type="ARBA" id="ARBA00023054"/>
    </source>
</evidence>
<comment type="subcellular location">
    <subcellularLocation>
        <location evidence="2">Cytoplasm</location>
        <location evidence="2">Cytoskeleton</location>
        <location evidence="2">Flagellum axoneme</location>
    </subcellularLocation>
</comment>
<evidence type="ECO:0000256" key="4">
    <source>
        <dbReference type="ARBA" id="ARBA00022490"/>
    </source>
</evidence>
<evidence type="ECO:0000256" key="3">
    <source>
        <dbReference type="ARBA" id="ARBA00011248"/>
    </source>
</evidence>
<keyword evidence="14" id="KW-1185">Reference proteome</keyword>
<keyword evidence="9" id="KW-0966">Cell projection</keyword>
<keyword evidence="4" id="KW-0963">Cytoplasm</keyword>
<evidence type="ECO:0000256" key="12">
    <source>
        <dbReference type="SAM" id="MobiDB-lite"/>
    </source>
</evidence>
<reference evidence="13" key="1">
    <citation type="journal article" date="2021" name="Genome Biol. Evol.">
        <title>A High-Quality Reference Genome for a Parasitic Bivalve with Doubly Uniparental Inheritance (Bivalvia: Unionida).</title>
        <authorList>
            <person name="Smith C.H."/>
        </authorList>
    </citation>
    <scope>NUCLEOTIDE SEQUENCE</scope>
    <source>
        <strain evidence="13">CHS0354</strain>
    </source>
</reference>
<dbReference type="PANTHER" id="PTHR28656:SF1">
    <property type="entry name" value="COILED-COIL DOMAIN-CONTAINING PROTEIN 153"/>
    <property type="match status" value="1"/>
</dbReference>
<keyword evidence="6" id="KW-0175">Coiled coil</keyword>
<dbReference type="PANTHER" id="PTHR28656">
    <property type="entry name" value="COILED-COIL DOMAIN-CONTAINING PROTEIN 153"/>
    <property type="match status" value="1"/>
</dbReference>
<dbReference type="AlphaFoldDB" id="A0AAE0T0A6"/>
<protein>
    <recommendedName>
        <fullName evidence="11">Dynein regulatory complex protein 12</fullName>
    </recommendedName>
</protein>
<dbReference type="Proteomes" id="UP001195483">
    <property type="component" value="Unassembled WGS sequence"/>
</dbReference>
<evidence type="ECO:0000256" key="10">
    <source>
        <dbReference type="ARBA" id="ARBA00044754"/>
    </source>
</evidence>
<evidence type="ECO:0000313" key="13">
    <source>
        <dbReference type="EMBL" id="KAK3601271.1"/>
    </source>
</evidence>
<feature type="compositionally biased region" description="Basic residues" evidence="12">
    <location>
        <begin position="1"/>
        <end position="17"/>
    </location>
</feature>
<sequence length="200" mass="23459">MPPKKKKGKGGGKKKKKKDDAQLELEDKYKKTMSEIEALKDQLVVRKEFARRAQMTGDELRQKMTGAEKELEEQQKDQRAINADMTRQYKTMQTEMGLRNHQLETELARIRQQLAQTELELKKTKEEKERMTKEKDEEIGNLQMKINSMEKDYERVIDETLDSLCSKIDTAREKWGEMSTLIQAKNKQVLIEFGLHPLDI</sequence>
<evidence type="ECO:0000256" key="8">
    <source>
        <dbReference type="ARBA" id="ARBA00023212"/>
    </source>
</evidence>
<proteinExistence type="inferred from homology"/>
<organism evidence="13 14">
    <name type="scientific">Potamilus streckersoni</name>
    <dbReference type="NCBI Taxonomy" id="2493646"/>
    <lineage>
        <taxon>Eukaryota</taxon>
        <taxon>Metazoa</taxon>
        <taxon>Spiralia</taxon>
        <taxon>Lophotrochozoa</taxon>
        <taxon>Mollusca</taxon>
        <taxon>Bivalvia</taxon>
        <taxon>Autobranchia</taxon>
        <taxon>Heteroconchia</taxon>
        <taxon>Palaeoheterodonta</taxon>
        <taxon>Unionida</taxon>
        <taxon>Unionoidea</taxon>
        <taxon>Unionidae</taxon>
        <taxon>Ambleminae</taxon>
        <taxon>Lampsilini</taxon>
        <taxon>Potamilus</taxon>
    </lineage>
</organism>
<evidence type="ECO:0000256" key="5">
    <source>
        <dbReference type="ARBA" id="ARBA00022846"/>
    </source>
</evidence>
<evidence type="ECO:0000313" key="14">
    <source>
        <dbReference type="Proteomes" id="UP001195483"/>
    </source>
</evidence>
<keyword evidence="8" id="KW-0206">Cytoskeleton</keyword>
<reference evidence="13" key="3">
    <citation type="submission" date="2023-05" db="EMBL/GenBank/DDBJ databases">
        <authorList>
            <person name="Smith C.H."/>
        </authorList>
    </citation>
    <scope>NUCLEOTIDE SEQUENCE</scope>
    <source>
        <strain evidence="13">CHS0354</strain>
        <tissue evidence="13">Mantle</tissue>
    </source>
</reference>
<evidence type="ECO:0000256" key="2">
    <source>
        <dbReference type="ARBA" id="ARBA00004611"/>
    </source>
</evidence>
<comment type="subunit">
    <text evidence="3">Component of the nexin-dynein regulatory complex (N-DRC).</text>
</comment>
<feature type="region of interest" description="Disordered" evidence="12">
    <location>
        <begin position="56"/>
        <end position="76"/>
    </location>
</feature>
<gene>
    <name evidence="13" type="ORF">CHS0354_040450</name>
</gene>
<comment type="similarity">
    <text evidence="10">Belongs to the DRC12 family.</text>
</comment>
<name>A0AAE0T0A6_9BIVA</name>
<reference evidence="13" key="2">
    <citation type="journal article" date="2021" name="Genome Biol. Evol.">
        <title>Developing a high-quality reference genome for a parasitic bivalve with doubly uniparental inheritance (Bivalvia: Unionida).</title>
        <authorList>
            <person name="Smith C.H."/>
        </authorList>
    </citation>
    <scope>NUCLEOTIDE SEQUENCE</scope>
    <source>
        <strain evidence="13">CHS0354</strain>
        <tissue evidence="13">Mantle</tissue>
    </source>
</reference>
<dbReference type="EMBL" id="JAEAOA010002336">
    <property type="protein sequence ID" value="KAK3601271.1"/>
    <property type="molecule type" value="Genomic_DNA"/>
</dbReference>
<comment type="caution">
    <text evidence="13">The sequence shown here is derived from an EMBL/GenBank/DDBJ whole genome shotgun (WGS) entry which is preliminary data.</text>
</comment>
<evidence type="ECO:0000256" key="1">
    <source>
        <dbReference type="ARBA" id="ARBA00003029"/>
    </source>
</evidence>
<keyword evidence="7" id="KW-0969">Cilium</keyword>
<comment type="function">
    <text evidence="1">Component of the nexin-dynein regulatory complex (N-DRC), a key regulator of ciliary/flagellar motility which maintains the alignment and integrity of the distal axoneme and regulates microtubule sliding in motile axonemes.</text>
</comment>
<evidence type="ECO:0000256" key="11">
    <source>
        <dbReference type="ARBA" id="ARBA00044800"/>
    </source>
</evidence>
<evidence type="ECO:0000256" key="9">
    <source>
        <dbReference type="ARBA" id="ARBA00023273"/>
    </source>
</evidence>
<accession>A0AAE0T0A6</accession>
<evidence type="ECO:0000256" key="7">
    <source>
        <dbReference type="ARBA" id="ARBA00023069"/>
    </source>
</evidence>
<feature type="compositionally biased region" description="Basic and acidic residues" evidence="12">
    <location>
        <begin position="58"/>
        <end position="76"/>
    </location>
</feature>
<dbReference type="InterPro" id="IPR033585">
    <property type="entry name" value="DRC12-like"/>
</dbReference>
<keyword evidence="5" id="KW-0282">Flagellum</keyword>
<feature type="region of interest" description="Disordered" evidence="12">
    <location>
        <begin position="1"/>
        <end position="23"/>
    </location>
</feature>